<dbReference type="EMBL" id="CP070496">
    <property type="protein sequence ID" value="QSB06033.1"/>
    <property type="molecule type" value="Genomic_DNA"/>
</dbReference>
<dbReference type="InterPro" id="IPR014942">
    <property type="entry name" value="AbiEii"/>
</dbReference>
<proteinExistence type="predicted"/>
<keyword evidence="2" id="KW-1185">Reference proteome</keyword>
<keyword evidence="1" id="KW-0808">Transferase</keyword>
<dbReference type="Pfam" id="PF08843">
    <property type="entry name" value="AbiEii"/>
    <property type="match status" value="1"/>
</dbReference>
<organism evidence="1 2">
    <name type="scientific">Natronoglycomyces albus</name>
    <dbReference type="NCBI Taxonomy" id="2811108"/>
    <lineage>
        <taxon>Bacteria</taxon>
        <taxon>Bacillati</taxon>
        <taxon>Actinomycetota</taxon>
        <taxon>Actinomycetes</taxon>
        <taxon>Glycomycetales</taxon>
        <taxon>Glycomycetaceae</taxon>
        <taxon>Natronoglycomyces</taxon>
    </lineage>
</organism>
<evidence type="ECO:0000313" key="1">
    <source>
        <dbReference type="EMBL" id="QSB06033.1"/>
    </source>
</evidence>
<sequence length="300" mass="33402">MPTPSRNSTAGRVFNDLRNAGRQQQRGTDELLVAYALERWLYRVSVSSYRDQFILKGGLLLAAFGARRPTRDADLLGRMDNDVEPLVERVGEIAGIGVDDGLEFDTDQIRAAVIREDDLYSGLRITMPATLGKARIKLALDVNFGDPVTPGAVRISYPTVLESHNFEILAYPIETVLAEKVTTAVNLGEINTRERDWADIWRLTGGHDLDGGTLSEALRRTAQYRGIPLSPLSQRIGSLVDSRGGNYRTWRRRQGPEADSYPNDFETLLGGVLRFADPLLSGKAANSRWISRSRTWKEKA</sequence>
<name>A0A895XR82_9ACTN</name>
<accession>A0A895XR82</accession>
<dbReference type="RefSeq" id="WP_213172044.1">
    <property type="nucleotide sequence ID" value="NZ_CP070496.1"/>
</dbReference>
<gene>
    <name evidence="1" type="ORF">JQS30_03665</name>
</gene>
<evidence type="ECO:0000313" key="2">
    <source>
        <dbReference type="Proteomes" id="UP000662939"/>
    </source>
</evidence>
<dbReference type="KEGG" id="nav:JQS30_03665"/>
<dbReference type="GO" id="GO:0016740">
    <property type="term" value="F:transferase activity"/>
    <property type="evidence" value="ECO:0007669"/>
    <property type="project" value="UniProtKB-KW"/>
</dbReference>
<dbReference type="Proteomes" id="UP000662939">
    <property type="component" value="Chromosome"/>
</dbReference>
<protein>
    <submittedName>
        <fullName evidence="1">Nucleotidyl transferase AbiEii/AbiGii toxin family protein</fullName>
    </submittedName>
</protein>
<dbReference type="AlphaFoldDB" id="A0A895XR82"/>
<reference evidence="1" key="1">
    <citation type="submission" date="2021-02" db="EMBL/GenBank/DDBJ databases">
        <title>Natronoglycomyces albus gen. nov., sp. nov, a haloalkaliphilic actinobacterium from a soda solonchak soil.</title>
        <authorList>
            <person name="Sorokin D.Y."/>
            <person name="Khijniak T.V."/>
            <person name="Zakharycheva A.P."/>
            <person name="Boueva O.V."/>
            <person name="Ariskina E.V."/>
            <person name="Hahnke R.L."/>
            <person name="Bunk B."/>
            <person name="Sproer C."/>
            <person name="Schumann P."/>
            <person name="Evtushenko L.I."/>
            <person name="Kublanov I.V."/>
        </authorList>
    </citation>
    <scope>NUCLEOTIDE SEQUENCE</scope>
    <source>
        <strain evidence="1">DSM 106290</strain>
    </source>
</reference>